<dbReference type="InterPro" id="IPR002528">
    <property type="entry name" value="MATE_fam"/>
</dbReference>
<proteinExistence type="predicted"/>
<comment type="subcellular location">
    <subcellularLocation>
        <location evidence="1">Cell membrane</location>
        <topology evidence="1">Multi-pass membrane protein</topology>
    </subcellularLocation>
</comment>
<dbReference type="PANTHER" id="PTHR43823">
    <property type="entry name" value="SPORULATION PROTEIN YKVU"/>
    <property type="match status" value="1"/>
</dbReference>
<keyword evidence="2" id="KW-1003">Cell membrane</keyword>
<sequence>MNKSLREYGGDVAIGAYGIIYRVAMLFLMIVSGLNQGMQPIVGYNYGARRYDRVLKVLRQTVVCAVCVTTTGFLLGQLFPRQVAMLFVDAADGAAAERMISTAAEGLRIVLCVFPIVGFQIVTSNFFQYIGKPHKAIFLSLTRQMLFLIPLLLVLPPHLGTLGVWMSMPIADGTASLLAAVLLFY</sequence>
<keyword evidence="5 6" id="KW-0472">Membrane</keyword>
<dbReference type="InterPro" id="IPR051327">
    <property type="entry name" value="MATE_MepA_subfamily"/>
</dbReference>
<dbReference type="Pfam" id="PF01554">
    <property type="entry name" value="MatE"/>
    <property type="match status" value="1"/>
</dbReference>
<evidence type="ECO:0000256" key="4">
    <source>
        <dbReference type="ARBA" id="ARBA00022989"/>
    </source>
</evidence>
<dbReference type="AlphaFoldDB" id="K1RKD9"/>
<evidence type="ECO:0000256" key="6">
    <source>
        <dbReference type="SAM" id="Phobius"/>
    </source>
</evidence>
<feature type="transmembrane region" description="Helical" evidence="6">
    <location>
        <begin position="107"/>
        <end position="127"/>
    </location>
</feature>
<comment type="caution">
    <text evidence="7">The sequence shown here is derived from an EMBL/GenBank/DDBJ whole genome shotgun (WGS) entry which is preliminary data.</text>
</comment>
<keyword evidence="4 6" id="KW-1133">Transmembrane helix</keyword>
<protein>
    <submittedName>
        <fullName evidence="7">Na+-driven multidrug efflux pump</fullName>
    </submittedName>
</protein>
<dbReference type="PANTHER" id="PTHR43823:SF3">
    <property type="entry name" value="MULTIDRUG EXPORT PROTEIN MEPA"/>
    <property type="match status" value="1"/>
</dbReference>
<keyword evidence="3 6" id="KW-0812">Transmembrane</keyword>
<dbReference type="GO" id="GO:0005886">
    <property type="term" value="C:plasma membrane"/>
    <property type="evidence" value="ECO:0007669"/>
    <property type="project" value="UniProtKB-SubCell"/>
</dbReference>
<dbReference type="GO" id="GO:0042910">
    <property type="term" value="F:xenobiotic transmembrane transporter activity"/>
    <property type="evidence" value="ECO:0007669"/>
    <property type="project" value="InterPro"/>
</dbReference>
<reference evidence="7" key="1">
    <citation type="journal article" date="2013" name="Environ. Microbiol.">
        <title>Microbiota from the distal guts of lean and obese adolescents exhibit partial functional redundancy besides clear differences in community structure.</title>
        <authorList>
            <person name="Ferrer M."/>
            <person name="Ruiz A."/>
            <person name="Lanza F."/>
            <person name="Haange S.B."/>
            <person name="Oberbach A."/>
            <person name="Till H."/>
            <person name="Bargiela R."/>
            <person name="Campoy C."/>
            <person name="Segura M.T."/>
            <person name="Richter M."/>
            <person name="von Bergen M."/>
            <person name="Seifert J."/>
            <person name="Suarez A."/>
        </authorList>
    </citation>
    <scope>NUCLEOTIDE SEQUENCE</scope>
</reference>
<evidence type="ECO:0000256" key="3">
    <source>
        <dbReference type="ARBA" id="ARBA00022692"/>
    </source>
</evidence>
<feature type="transmembrane region" description="Helical" evidence="6">
    <location>
        <begin position="57"/>
        <end position="79"/>
    </location>
</feature>
<name>K1RKD9_9ZZZZ</name>
<gene>
    <name evidence="7" type="ORF">OBE_16607</name>
</gene>
<accession>K1RKD9</accession>
<evidence type="ECO:0000313" key="7">
    <source>
        <dbReference type="EMBL" id="EKC45898.1"/>
    </source>
</evidence>
<organism evidence="7">
    <name type="scientific">human gut metagenome</name>
    <dbReference type="NCBI Taxonomy" id="408170"/>
    <lineage>
        <taxon>unclassified sequences</taxon>
        <taxon>metagenomes</taxon>
        <taxon>organismal metagenomes</taxon>
    </lineage>
</organism>
<feature type="non-terminal residue" evidence="7">
    <location>
        <position position="185"/>
    </location>
</feature>
<feature type="transmembrane region" description="Helical" evidence="6">
    <location>
        <begin position="162"/>
        <end position="184"/>
    </location>
</feature>
<dbReference type="EMBL" id="AJWZ01011251">
    <property type="protein sequence ID" value="EKC45898.1"/>
    <property type="molecule type" value="Genomic_DNA"/>
</dbReference>
<dbReference type="GO" id="GO:0015297">
    <property type="term" value="F:antiporter activity"/>
    <property type="evidence" value="ECO:0007669"/>
    <property type="project" value="InterPro"/>
</dbReference>
<evidence type="ECO:0000256" key="2">
    <source>
        <dbReference type="ARBA" id="ARBA00022475"/>
    </source>
</evidence>
<evidence type="ECO:0000256" key="5">
    <source>
        <dbReference type="ARBA" id="ARBA00023136"/>
    </source>
</evidence>
<feature type="transmembrane region" description="Helical" evidence="6">
    <location>
        <begin position="12"/>
        <end position="36"/>
    </location>
</feature>
<evidence type="ECO:0000256" key="1">
    <source>
        <dbReference type="ARBA" id="ARBA00004651"/>
    </source>
</evidence>